<evidence type="ECO:0000256" key="6">
    <source>
        <dbReference type="ARBA" id="ARBA00023136"/>
    </source>
</evidence>
<feature type="region of interest" description="Disordered" evidence="9">
    <location>
        <begin position="520"/>
        <end position="543"/>
    </location>
</feature>
<comment type="caution">
    <text evidence="11">The sequence shown here is derived from an EMBL/GenBank/DDBJ whole genome shotgun (WGS) entry which is preliminary data.</text>
</comment>
<dbReference type="GO" id="GO:0005546">
    <property type="term" value="F:phosphatidylinositol-4,5-bisphosphate binding"/>
    <property type="evidence" value="ECO:0007669"/>
    <property type="project" value="TreeGrafter"/>
</dbReference>
<dbReference type="InterPro" id="IPR048050">
    <property type="entry name" value="ANTH_N_plant"/>
</dbReference>
<dbReference type="GO" id="GO:0032050">
    <property type="term" value="F:clathrin heavy chain binding"/>
    <property type="evidence" value="ECO:0007669"/>
    <property type="project" value="TreeGrafter"/>
</dbReference>
<accession>A0AAD7QCZ2</accession>
<sequence length="559" mass="62250">MSGGGTQNSFRKALGALKDSTTVSLAKVNSDYKELDIAIVKATNHVERPAKERHIRAIFSAISATRPRADVAYCIHALARRLSRTHNWAVALKTLVVIHRALREVDPTFHEELINYGRSRSHMLNMAHFKDDSSPNAWDYSAWVRTYALFLEERLECFRVLKYDVETDRPRTKDLDTEELLIQLPALQQLLFRVLGCQPQGAAVNNFVIQLALSLVASESIKIYQAINDGTVNLVDKFFEMQRHDAVRALDIYMRAGQQAERLSEFYEICKSLDIGRGERFVKIEQHPASFLQAMEEYIRDAPRSSTVRKDQVVDKKIASPKKVLAIEDKKAEEVQDASPPSPPPPSEPAKVEAPIAEPPDLLGLDDTVPAASELDDKNAMALAIVPVADQPTSTAPNQANGSTGWELALVTAPSSNESATTASKLAGGLDKLILDSLYDDAIRRNNQNVSYNPWEPVPASGAMMQQTVHDPFFASSTMAAPPSVQMATMANQQQAFMLQQQQQAFMLQQQQQQQMMMGPQQPINPYANPYGATVQPHRPEGNFENYSVLDSEIKKHEN</sequence>
<dbReference type="KEGG" id="qsa:O6P43_002424"/>
<dbReference type="GO" id="GO:0005545">
    <property type="term" value="F:1-phosphatidylinositol binding"/>
    <property type="evidence" value="ECO:0007669"/>
    <property type="project" value="InterPro"/>
</dbReference>
<dbReference type="GO" id="GO:0006900">
    <property type="term" value="P:vesicle budding from membrane"/>
    <property type="evidence" value="ECO:0007669"/>
    <property type="project" value="TreeGrafter"/>
</dbReference>
<dbReference type="PROSITE" id="PS50942">
    <property type="entry name" value="ENTH"/>
    <property type="match status" value="1"/>
</dbReference>
<evidence type="ECO:0000313" key="12">
    <source>
        <dbReference type="Proteomes" id="UP001163823"/>
    </source>
</evidence>
<dbReference type="FunFam" id="1.20.58.150:FF:000006">
    <property type="entry name" value="putative clathrin assembly protein At5g35200"/>
    <property type="match status" value="1"/>
</dbReference>
<dbReference type="InterPro" id="IPR014712">
    <property type="entry name" value="ANTH_dom_sf"/>
</dbReference>
<dbReference type="CDD" id="cd03564">
    <property type="entry name" value="ANTH_N"/>
    <property type="match status" value="1"/>
</dbReference>
<keyword evidence="7" id="KW-0168">Coated pit</keyword>
<dbReference type="GO" id="GO:0030136">
    <property type="term" value="C:clathrin-coated vesicle"/>
    <property type="evidence" value="ECO:0007669"/>
    <property type="project" value="UniProtKB-SubCell"/>
</dbReference>
<dbReference type="GO" id="GO:0072583">
    <property type="term" value="P:clathrin-dependent endocytosis"/>
    <property type="evidence" value="ECO:0007669"/>
    <property type="project" value="InterPro"/>
</dbReference>
<comment type="subcellular location">
    <subcellularLocation>
        <location evidence="1">Cytoplasmic vesicle</location>
        <location evidence="1">Clathrin-coated vesicle</location>
    </subcellularLocation>
    <subcellularLocation>
        <location evidence="2">Golgi apparatus</location>
    </subcellularLocation>
    <subcellularLocation>
        <location evidence="3">Membrane</location>
        <location evidence="3">Clathrin-coated pit</location>
    </subcellularLocation>
</comment>
<gene>
    <name evidence="11" type="ORF">O6P43_002424</name>
</gene>
<dbReference type="SUPFAM" id="SSF89009">
    <property type="entry name" value="GAT-like domain"/>
    <property type="match status" value="1"/>
</dbReference>
<keyword evidence="6" id="KW-0472">Membrane</keyword>
<evidence type="ECO:0000256" key="4">
    <source>
        <dbReference type="ARBA" id="ARBA00022583"/>
    </source>
</evidence>
<evidence type="ECO:0000256" key="7">
    <source>
        <dbReference type="ARBA" id="ARBA00023176"/>
    </source>
</evidence>
<name>A0AAD7QCZ2_QUISA</name>
<evidence type="ECO:0000256" key="8">
    <source>
        <dbReference type="ARBA" id="ARBA00023329"/>
    </source>
</evidence>
<feature type="domain" description="ENTH" evidence="10">
    <location>
        <begin position="27"/>
        <end position="165"/>
    </location>
</feature>
<dbReference type="GO" id="GO:0000149">
    <property type="term" value="F:SNARE binding"/>
    <property type="evidence" value="ECO:0007669"/>
    <property type="project" value="TreeGrafter"/>
</dbReference>
<evidence type="ECO:0000256" key="9">
    <source>
        <dbReference type="SAM" id="MobiDB-lite"/>
    </source>
</evidence>
<evidence type="ECO:0000256" key="2">
    <source>
        <dbReference type="ARBA" id="ARBA00004555"/>
    </source>
</evidence>
<evidence type="ECO:0000313" key="11">
    <source>
        <dbReference type="EMBL" id="KAJ7978974.1"/>
    </source>
</evidence>
<dbReference type="SUPFAM" id="SSF48464">
    <property type="entry name" value="ENTH/VHS domain"/>
    <property type="match status" value="1"/>
</dbReference>
<dbReference type="GO" id="GO:0048268">
    <property type="term" value="P:clathrin coat assembly"/>
    <property type="evidence" value="ECO:0007669"/>
    <property type="project" value="InterPro"/>
</dbReference>
<dbReference type="GO" id="GO:0005794">
    <property type="term" value="C:Golgi apparatus"/>
    <property type="evidence" value="ECO:0007669"/>
    <property type="project" value="UniProtKB-SubCell"/>
</dbReference>
<feature type="region of interest" description="Disordered" evidence="9">
    <location>
        <begin position="328"/>
        <end position="360"/>
    </location>
</feature>
<dbReference type="PANTHER" id="PTHR22951">
    <property type="entry name" value="CLATHRIN ASSEMBLY PROTEIN"/>
    <property type="match status" value="1"/>
</dbReference>
<dbReference type="EMBL" id="JARAOO010000002">
    <property type="protein sequence ID" value="KAJ7978974.1"/>
    <property type="molecule type" value="Genomic_DNA"/>
</dbReference>
<reference evidence="11" key="1">
    <citation type="journal article" date="2023" name="Science">
        <title>Elucidation of the pathway for biosynthesis of saponin adjuvants from the soapbark tree.</title>
        <authorList>
            <person name="Reed J."/>
            <person name="Orme A."/>
            <person name="El-Demerdash A."/>
            <person name="Owen C."/>
            <person name="Martin L.B.B."/>
            <person name="Misra R.C."/>
            <person name="Kikuchi S."/>
            <person name="Rejzek M."/>
            <person name="Martin A.C."/>
            <person name="Harkess A."/>
            <person name="Leebens-Mack J."/>
            <person name="Louveau T."/>
            <person name="Stephenson M.J."/>
            <person name="Osbourn A."/>
        </authorList>
    </citation>
    <scope>NUCLEOTIDE SEQUENCE</scope>
    <source>
        <strain evidence="11">S10</strain>
    </source>
</reference>
<evidence type="ECO:0000256" key="3">
    <source>
        <dbReference type="ARBA" id="ARBA00004600"/>
    </source>
</evidence>
<evidence type="ECO:0000259" key="10">
    <source>
        <dbReference type="PROSITE" id="PS50942"/>
    </source>
</evidence>
<dbReference type="InterPro" id="IPR008942">
    <property type="entry name" value="ENTH_VHS"/>
</dbReference>
<dbReference type="PANTHER" id="PTHR22951:SF32">
    <property type="entry name" value="OS06G0175500 PROTEIN"/>
    <property type="match status" value="1"/>
</dbReference>
<dbReference type="Gene3D" id="1.20.58.150">
    <property type="entry name" value="ANTH domain"/>
    <property type="match status" value="1"/>
</dbReference>
<dbReference type="AlphaFoldDB" id="A0AAD7QCZ2"/>
<proteinExistence type="predicted"/>
<dbReference type="SMART" id="SM00273">
    <property type="entry name" value="ENTH"/>
    <property type="match status" value="1"/>
</dbReference>
<evidence type="ECO:0000256" key="5">
    <source>
        <dbReference type="ARBA" id="ARBA00023034"/>
    </source>
</evidence>
<dbReference type="GO" id="GO:0005905">
    <property type="term" value="C:clathrin-coated pit"/>
    <property type="evidence" value="ECO:0007669"/>
    <property type="project" value="UniProtKB-SubCell"/>
</dbReference>
<evidence type="ECO:0000256" key="1">
    <source>
        <dbReference type="ARBA" id="ARBA00004132"/>
    </source>
</evidence>
<dbReference type="InterPro" id="IPR011417">
    <property type="entry name" value="ANTH_dom"/>
</dbReference>
<keyword evidence="8" id="KW-0968">Cytoplasmic vesicle</keyword>
<dbReference type="InterPro" id="IPR045192">
    <property type="entry name" value="AP180-like"/>
</dbReference>
<organism evidence="11 12">
    <name type="scientific">Quillaja saponaria</name>
    <name type="common">Soap bark tree</name>
    <dbReference type="NCBI Taxonomy" id="32244"/>
    <lineage>
        <taxon>Eukaryota</taxon>
        <taxon>Viridiplantae</taxon>
        <taxon>Streptophyta</taxon>
        <taxon>Embryophyta</taxon>
        <taxon>Tracheophyta</taxon>
        <taxon>Spermatophyta</taxon>
        <taxon>Magnoliopsida</taxon>
        <taxon>eudicotyledons</taxon>
        <taxon>Gunneridae</taxon>
        <taxon>Pentapetalae</taxon>
        <taxon>rosids</taxon>
        <taxon>fabids</taxon>
        <taxon>Fabales</taxon>
        <taxon>Quillajaceae</taxon>
        <taxon>Quillaja</taxon>
    </lineage>
</organism>
<protein>
    <submittedName>
        <fullName evidence="11">ENTH/ANTH/VHS superfamily protein</fullName>
    </submittedName>
</protein>
<dbReference type="Gene3D" id="1.25.40.90">
    <property type="match status" value="1"/>
</dbReference>
<dbReference type="Pfam" id="PF07651">
    <property type="entry name" value="ANTH"/>
    <property type="match status" value="1"/>
</dbReference>
<dbReference type="FunFam" id="1.25.40.90:FF:000005">
    <property type="entry name" value="Clathrin assembly protein AP180"/>
    <property type="match status" value="1"/>
</dbReference>
<dbReference type="Proteomes" id="UP001163823">
    <property type="component" value="Chromosome 2"/>
</dbReference>
<dbReference type="InterPro" id="IPR013809">
    <property type="entry name" value="ENTH"/>
</dbReference>
<keyword evidence="5" id="KW-0333">Golgi apparatus</keyword>
<keyword evidence="4" id="KW-0254">Endocytosis</keyword>
<keyword evidence="12" id="KW-1185">Reference proteome</keyword>